<accession>A0A6J7WNE7</accession>
<dbReference type="GO" id="GO:0016757">
    <property type="term" value="F:glycosyltransferase activity"/>
    <property type="evidence" value="ECO:0007669"/>
    <property type="project" value="InterPro"/>
</dbReference>
<dbReference type="EMBL" id="LR798257">
    <property type="protein sequence ID" value="CAB5218222.1"/>
    <property type="molecule type" value="Genomic_DNA"/>
</dbReference>
<evidence type="ECO:0000259" key="1">
    <source>
        <dbReference type="Pfam" id="PF04577"/>
    </source>
</evidence>
<name>A0A6J7WNE7_9CAUD</name>
<sequence length="357" mass="42151">MITRYRSFDDLKNDYFDEKEIKIIIDNKYGTKTFIAPHSFVNMKENMENTSIVKYENINNKESIKNISATENSFNFVLNASHPPYQIFHALFCNVFIINSILKKVNHLNIYVSNSFYDKYLFEDKRKEDHLKIRNLFTDYLKFLGIEDRVSFISLEEGYYKIENCINFYINDSISYSFEISHGDVVLLKNFYKENKSKSNFNYKKIYLRRNNGYSRTPHQEKLLSEYFEELGFVSVQLQEYEIPDQIAILDQAEIIAGFSGSAFTNLVFSSDKKMVIELTYTPDTTSYYEINNKDFGNLQNSAIEMLNIRYSFNWSNLLNLFNHNVLKIEFPLIDNCSQAVEILKQDKYFNHAINVV</sequence>
<dbReference type="InterPro" id="IPR049625">
    <property type="entry name" value="Glyco_transf_61_cat"/>
</dbReference>
<gene>
    <name evidence="2" type="ORF">UFOVP204_104</name>
</gene>
<dbReference type="Pfam" id="PF04577">
    <property type="entry name" value="Glyco_transf_61"/>
    <property type="match status" value="1"/>
</dbReference>
<evidence type="ECO:0000313" key="2">
    <source>
        <dbReference type="EMBL" id="CAB5218222.1"/>
    </source>
</evidence>
<protein>
    <submittedName>
        <fullName evidence="2">Glycosyltransferase 61</fullName>
    </submittedName>
</protein>
<feature type="domain" description="Glycosyltransferase 61 catalytic" evidence="1">
    <location>
        <begin position="178"/>
        <end position="276"/>
    </location>
</feature>
<reference evidence="2" key="1">
    <citation type="submission" date="2020-05" db="EMBL/GenBank/DDBJ databases">
        <authorList>
            <person name="Chiriac C."/>
            <person name="Salcher M."/>
            <person name="Ghai R."/>
            <person name="Kavagutti S V."/>
        </authorList>
    </citation>
    <scope>NUCLEOTIDE SEQUENCE</scope>
</reference>
<keyword evidence="2" id="KW-0808">Transferase</keyword>
<organism evidence="2">
    <name type="scientific">uncultured Caudovirales phage</name>
    <dbReference type="NCBI Taxonomy" id="2100421"/>
    <lineage>
        <taxon>Viruses</taxon>
        <taxon>Duplodnaviria</taxon>
        <taxon>Heunggongvirae</taxon>
        <taxon>Uroviricota</taxon>
        <taxon>Caudoviricetes</taxon>
        <taxon>Peduoviridae</taxon>
        <taxon>Maltschvirus</taxon>
        <taxon>Maltschvirus maltsch</taxon>
    </lineage>
</organism>
<proteinExistence type="predicted"/>